<dbReference type="SUPFAM" id="SSF47413">
    <property type="entry name" value="lambda repressor-like DNA-binding domains"/>
    <property type="match status" value="1"/>
</dbReference>
<accession>A0ABR8NF11</accession>
<keyword evidence="1" id="KW-0805">Transcription regulation</keyword>
<proteinExistence type="predicted"/>
<dbReference type="PANTHER" id="PTHR30146">
    <property type="entry name" value="LACI-RELATED TRANSCRIPTIONAL REPRESSOR"/>
    <property type="match status" value="1"/>
</dbReference>
<dbReference type="Pfam" id="PF00356">
    <property type="entry name" value="LacI"/>
    <property type="match status" value="1"/>
</dbReference>
<dbReference type="GO" id="GO:0003677">
    <property type="term" value="F:DNA binding"/>
    <property type="evidence" value="ECO:0007669"/>
    <property type="project" value="UniProtKB-KW"/>
</dbReference>
<dbReference type="Gene3D" id="3.40.50.2300">
    <property type="match status" value="2"/>
</dbReference>
<evidence type="ECO:0000313" key="5">
    <source>
        <dbReference type="EMBL" id="MBD3926167.1"/>
    </source>
</evidence>
<dbReference type="InterPro" id="IPR000843">
    <property type="entry name" value="HTH_LacI"/>
</dbReference>
<dbReference type="EMBL" id="JACXYZ010000002">
    <property type="protein sequence ID" value="MBD3926167.1"/>
    <property type="molecule type" value="Genomic_DNA"/>
</dbReference>
<dbReference type="SMART" id="SM00354">
    <property type="entry name" value="HTH_LACI"/>
    <property type="match status" value="1"/>
</dbReference>
<evidence type="ECO:0000313" key="6">
    <source>
        <dbReference type="Proteomes" id="UP000618818"/>
    </source>
</evidence>
<keyword evidence="3" id="KW-0804">Transcription</keyword>
<dbReference type="RefSeq" id="WP_191196002.1">
    <property type="nucleotide sequence ID" value="NZ_JACXYZ010000002.1"/>
</dbReference>
<feature type="domain" description="HTH lacI-type" evidence="4">
    <location>
        <begin position="4"/>
        <end position="58"/>
    </location>
</feature>
<dbReference type="InterPro" id="IPR028082">
    <property type="entry name" value="Peripla_BP_I"/>
</dbReference>
<evidence type="ECO:0000256" key="3">
    <source>
        <dbReference type="ARBA" id="ARBA00023163"/>
    </source>
</evidence>
<dbReference type="SUPFAM" id="SSF53822">
    <property type="entry name" value="Periplasmic binding protein-like I"/>
    <property type="match status" value="1"/>
</dbReference>
<dbReference type="PROSITE" id="PS50932">
    <property type="entry name" value="HTH_LACI_2"/>
    <property type="match status" value="1"/>
</dbReference>
<evidence type="ECO:0000256" key="1">
    <source>
        <dbReference type="ARBA" id="ARBA00023015"/>
    </source>
</evidence>
<dbReference type="InterPro" id="IPR046335">
    <property type="entry name" value="LacI/GalR-like_sensor"/>
</dbReference>
<comment type="caution">
    <text evidence="5">The sequence shown here is derived from an EMBL/GenBank/DDBJ whole genome shotgun (WGS) entry which is preliminary data.</text>
</comment>
<dbReference type="PANTHER" id="PTHR30146:SF138">
    <property type="entry name" value="TRANSCRIPTIONAL REGULATORY PROTEIN"/>
    <property type="match status" value="1"/>
</dbReference>
<dbReference type="CDD" id="cd06267">
    <property type="entry name" value="PBP1_LacI_sugar_binding-like"/>
    <property type="match status" value="1"/>
</dbReference>
<protein>
    <submittedName>
        <fullName evidence="5">LacI family DNA-binding transcriptional regulator</fullName>
    </submittedName>
</protein>
<sequence>MARPTIYDVASAAGVATSTVSRAFTNPGRVSAATRERVLASAAELGYRPNPHARALLSGRHHTVAMVVSDITNPHYFELIRGAEMRARMSEYTLLLVNAEESPRMEWEQIQRLAPAVDGFLLAASRLPDENLRQIADQRPVVLMSREVPGLASVVLDHVEGCRQIVAHLTSLGHRELVYLAGPRNSWMAATRWAALKEAAEQAGTTARRIGPFTPKVSQGGAAADGALNDGASAIVAHNDLLAIGVIQRLTQRGLRVPADVSVVGFDNIFAADVCTPGLTTLGGAHADLGRVAVELLLTADTRANDDQPSVVLPTELVLRGSTGAA</sequence>
<keyword evidence="6" id="KW-1185">Reference proteome</keyword>
<keyword evidence="2 5" id="KW-0238">DNA-binding</keyword>
<gene>
    <name evidence="5" type="ORF">IEZ26_16200</name>
</gene>
<organism evidence="5 6">
    <name type="scientific">Nocardioides cavernae</name>
    <dbReference type="NCBI Taxonomy" id="1921566"/>
    <lineage>
        <taxon>Bacteria</taxon>
        <taxon>Bacillati</taxon>
        <taxon>Actinomycetota</taxon>
        <taxon>Actinomycetes</taxon>
        <taxon>Propionibacteriales</taxon>
        <taxon>Nocardioidaceae</taxon>
        <taxon>Nocardioides</taxon>
    </lineage>
</organism>
<dbReference type="Pfam" id="PF13377">
    <property type="entry name" value="Peripla_BP_3"/>
    <property type="match status" value="1"/>
</dbReference>
<dbReference type="Proteomes" id="UP000618818">
    <property type="component" value="Unassembled WGS sequence"/>
</dbReference>
<evidence type="ECO:0000256" key="2">
    <source>
        <dbReference type="ARBA" id="ARBA00023125"/>
    </source>
</evidence>
<dbReference type="Gene3D" id="1.10.260.40">
    <property type="entry name" value="lambda repressor-like DNA-binding domains"/>
    <property type="match status" value="1"/>
</dbReference>
<name>A0ABR8NF11_9ACTN</name>
<dbReference type="InterPro" id="IPR010982">
    <property type="entry name" value="Lambda_DNA-bd_dom_sf"/>
</dbReference>
<evidence type="ECO:0000259" key="4">
    <source>
        <dbReference type="PROSITE" id="PS50932"/>
    </source>
</evidence>
<reference evidence="5 6" key="1">
    <citation type="submission" date="2020-09" db="EMBL/GenBank/DDBJ databases">
        <title>novel species in genus Nocardioides.</title>
        <authorList>
            <person name="Zhang G."/>
        </authorList>
    </citation>
    <scope>NUCLEOTIDE SEQUENCE [LARGE SCALE GENOMIC DNA]</scope>
    <source>
        <strain evidence="5 6">KCTC 39551</strain>
    </source>
</reference>
<dbReference type="CDD" id="cd01392">
    <property type="entry name" value="HTH_LacI"/>
    <property type="match status" value="1"/>
</dbReference>